<dbReference type="PANTHER" id="PTHR31488:SF3">
    <property type="entry name" value="C-MANNOSYLTRANSFERASE DPY19L3"/>
    <property type="match status" value="1"/>
</dbReference>
<dbReference type="RefSeq" id="XP_030850217.1">
    <property type="nucleotide sequence ID" value="XM_030994357.1"/>
</dbReference>
<evidence type="ECO:0000313" key="10">
    <source>
        <dbReference type="EnsemblMetazoa" id="XP_030850217"/>
    </source>
</evidence>
<protein>
    <recommendedName>
        <fullName evidence="12">C-mannosyltransferase DPY19L3</fullName>
    </recommendedName>
</protein>
<dbReference type="Pfam" id="PF10034">
    <property type="entry name" value="Dpy19"/>
    <property type="match status" value="1"/>
</dbReference>
<dbReference type="CDD" id="cd20177">
    <property type="entry name" value="Dpy19"/>
    <property type="match status" value="1"/>
</dbReference>
<keyword evidence="4" id="KW-0808">Transferase</keyword>
<feature type="region of interest" description="Disordered" evidence="8">
    <location>
        <begin position="1"/>
        <end position="99"/>
    </location>
</feature>
<evidence type="ECO:0000256" key="6">
    <source>
        <dbReference type="ARBA" id="ARBA00022989"/>
    </source>
</evidence>
<dbReference type="OMA" id="HPHYENK"/>
<dbReference type="AlphaFoldDB" id="A0A7M7PH53"/>
<feature type="compositionally biased region" description="Basic residues" evidence="8">
    <location>
        <begin position="42"/>
        <end position="55"/>
    </location>
</feature>
<comment type="similarity">
    <text evidence="2">Belongs to the dpy-19 family.</text>
</comment>
<feature type="transmembrane region" description="Helical" evidence="9">
    <location>
        <begin position="363"/>
        <end position="380"/>
    </location>
</feature>
<proteinExistence type="inferred from homology"/>
<dbReference type="KEGG" id="spu:578625"/>
<dbReference type="PANTHER" id="PTHR31488">
    <property type="entry name" value="DPY-19-LIKE 1, LIKE (H. SAPIENS)"/>
    <property type="match status" value="1"/>
</dbReference>
<name>A0A7M7PH53_STRPU</name>
<keyword evidence="3" id="KW-0328">Glycosyltransferase</keyword>
<evidence type="ECO:0000256" key="9">
    <source>
        <dbReference type="SAM" id="Phobius"/>
    </source>
</evidence>
<dbReference type="Proteomes" id="UP000007110">
    <property type="component" value="Unassembled WGS sequence"/>
</dbReference>
<dbReference type="OrthoDB" id="6019623at2759"/>
<evidence type="ECO:0000256" key="2">
    <source>
        <dbReference type="ARBA" id="ARBA00008744"/>
    </source>
</evidence>
<dbReference type="GeneID" id="578625"/>
<organism evidence="10 11">
    <name type="scientific">Strongylocentrotus purpuratus</name>
    <name type="common">Purple sea urchin</name>
    <dbReference type="NCBI Taxonomy" id="7668"/>
    <lineage>
        <taxon>Eukaryota</taxon>
        <taxon>Metazoa</taxon>
        <taxon>Echinodermata</taxon>
        <taxon>Eleutherozoa</taxon>
        <taxon>Echinozoa</taxon>
        <taxon>Echinoidea</taxon>
        <taxon>Euechinoidea</taxon>
        <taxon>Echinacea</taxon>
        <taxon>Camarodonta</taxon>
        <taxon>Echinidea</taxon>
        <taxon>Strongylocentrotidae</taxon>
        <taxon>Strongylocentrotus</taxon>
    </lineage>
</organism>
<feature type="transmembrane region" description="Helical" evidence="9">
    <location>
        <begin position="316"/>
        <end position="333"/>
    </location>
</feature>
<keyword evidence="5 9" id="KW-0812">Transmembrane</keyword>
<dbReference type="InterPro" id="IPR018732">
    <property type="entry name" value="Dpy-19/Dpy-19-like"/>
</dbReference>
<feature type="compositionally biased region" description="Basic residues" evidence="8">
    <location>
        <begin position="10"/>
        <end position="21"/>
    </location>
</feature>
<dbReference type="EnsemblMetazoa" id="XM_030994357">
    <property type="protein sequence ID" value="XP_030850217"/>
    <property type="gene ID" value="LOC578625"/>
</dbReference>
<evidence type="ECO:0000256" key="1">
    <source>
        <dbReference type="ARBA" id="ARBA00004141"/>
    </source>
</evidence>
<feature type="transmembrane region" description="Helical" evidence="9">
    <location>
        <begin position="386"/>
        <end position="403"/>
    </location>
</feature>
<keyword evidence="6 9" id="KW-1133">Transmembrane helix</keyword>
<keyword evidence="11" id="KW-1185">Reference proteome</keyword>
<evidence type="ECO:0000256" key="3">
    <source>
        <dbReference type="ARBA" id="ARBA00022676"/>
    </source>
</evidence>
<dbReference type="InParanoid" id="A0A7M7PH53"/>
<feature type="transmembrane region" description="Helical" evidence="9">
    <location>
        <begin position="424"/>
        <end position="442"/>
    </location>
</feature>
<dbReference type="GO" id="GO:0000030">
    <property type="term" value="F:mannosyltransferase activity"/>
    <property type="evidence" value="ECO:0000318"/>
    <property type="project" value="GO_Central"/>
</dbReference>
<dbReference type="InterPro" id="IPR047462">
    <property type="entry name" value="Dpy19"/>
</dbReference>
<accession>A0A7M7PH53</accession>
<feature type="region of interest" description="Disordered" evidence="8">
    <location>
        <begin position="527"/>
        <end position="547"/>
    </location>
</feature>
<evidence type="ECO:0000256" key="8">
    <source>
        <dbReference type="SAM" id="MobiDB-lite"/>
    </source>
</evidence>
<feature type="transmembrane region" description="Helical" evidence="9">
    <location>
        <begin position="555"/>
        <end position="573"/>
    </location>
</feature>
<feature type="transmembrane region" description="Helical" evidence="9">
    <location>
        <begin position="492"/>
        <end position="513"/>
    </location>
</feature>
<reference evidence="11" key="1">
    <citation type="submission" date="2015-02" db="EMBL/GenBank/DDBJ databases">
        <title>Genome sequencing for Strongylocentrotus purpuratus.</title>
        <authorList>
            <person name="Murali S."/>
            <person name="Liu Y."/>
            <person name="Vee V."/>
            <person name="English A."/>
            <person name="Wang M."/>
            <person name="Skinner E."/>
            <person name="Han Y."/>
            <person name="Muzny D.M."/>
            <person name="Worley K.C."/>
            <person name="Gibbs R.A."/>
        </authorList>
    </citation>
    <scope>NUCLEOTIDE SEQUENCE</scope>
</reference>
<dbReference type="CTD" id="147991"/>
<evidence type="ECO:0000256" key="4">
    <source>
        <dbReference type="ARBA" id="ARBA00022679"/>
    </source>
</evidence>
<feature type="transmembrane region" description="Helical" evidence="9">
    <location>
        <begin position="115"/>
        <end position="137"/>
    </location>
</feature>
<evidence type="ECO:0000313" key="11">
    <source>
        <dbReference type="Proteomes" id="UP000007110"/>
    </source>
</evidence>
<comment type="subcellular location">
    <subcellularLocation>
        <location evidence="1">Membrane</location>
        <topology evidence="1">Multi-pass membrane protein</topology>
    </subcellularLocation>
</comment>
<evidence type="ECO:0000256" key="7">
    <source>
        <dbReference type="ARBA" id="ARBA00023136"/>
    </source>
</evidence>
<keyword evidence="7 9" id="KW-0472">Membrane</keyword>
<dbReference type="GO" id="GO:0005789">
    <property type="term" value="C:endoplasmic reticulum membrane"/>
    <property type="evidence" value="ECO:0000318"/>
    <property type="project" value="GO_Central"/>
</dbReference>
<feature type="transmembrane region" description="Helical" evidence="9">
    <location>
        <begin position="339"/>
        <end position="356"/>
    </location>
</feature>
<evidence type="ECO:0000256" key="5">
    <source>
        <dbReference type="ARBA" id="ARBA00022692"/>
    </source>
</evidence>
<feature type="compositionally biased region" description="Acidic residues" evidence="8">
    <location>
        <begin position="75"/>
        <end position="99"/>
    </location>
</feature>
<reference evidence="10" key="2">
    <citation type="submission" date="2021-01" db="UniProtKB">
        <authorList>
            <consortium name="EnsemblMetazoa"/>
        </authorList>
    </citation>
    <scope>IDENTIFICATION</scope>
</reference>
<evidence type="ECO:0008006" key="12">
    <source>
        <dbReference type="Google" id="ProtNLM"/>
    </source>
</evidence>
<sequence length="812" mass="92651">MSINQPRPPRQPRSRSRRKAHPPGPDPTEADREDEEGTVKKSPSRRKKAGLHKNKNGNLKEKSGKKTRKRTVHDDTDDDEEDEVDLNIDEDNDDDDDDDVQVVVDDDYEEEALRWFLISLSYVVGVTLALLLGFAYYTCIYTIHENHLWFSSIMEVEREISFRTESGLYYSYFKQFVNAPTISQGFYEITNDNTTENWRTINVLQRFNIYQEIFLALVYRIFPFNQSSYLPIFFYIKSVFALHGVYFTTIFAMAWLLSNSWLSGLLACTFFIANKGNATRVDYTIPLRESFSLPFLYMQMAVITYYLRPTVIHKQMVCLGLIAATTFLFVLTWQFAQFILLLQAMALYLGAITGVIPIKKVKYLFNICVASILAVFILQFFNKMLLGSLALSFVVMALIDFRLQAERLAVTSISGQLLKLIARLVFTCAGMFILNFAIKILIGLDADQHIFKFITAKFGLANARDFDVLLYKCHSAFAFLPIHVIRDMTSTLLFPLYTAVVFGLLSVLVLAVVQNWNLESEMSASKKDDDIHRPTTSSSTPPPSPDTTILFRPDLAFHTLQTILFGLMAFAVVRMKFVWTPQMCVLAAFGVGNASIWRLLLGKAGCKSETVVQCVRHGVGVFIIAVAIYLCYPEISAELNNLREFYDPDTVELMNWISQQTPKTAVFSGSMQLLAGVKLCTGRRLTNHPHYEDKQLRDKTLELYQYYARRCAQDVYDIHNATGTDYIILEDSICYARSSEVGCRLPDILDIMNGHLYSEANPALEPDLRIVKTRRFCDAIQNGGQDFMRLFKMVFQNRTFRVYQVLAQSQGG</sequence>